<accession>A0AA87ZT42</accession>
<protein>
    <submittedName>
        <fullName evidence="1">Uncharacterized protein</fullName>
    </submittedName>
</protein>
<evidence type="ECO:0000313" key="2">
    <source>
        <dbReference type="Proteomes" id="UP001187192"/>
    </source>
</evidence>
<dbReference type="EMBL" id="BTGU01000009">
    <property type="protein sequence ID" value="GMN39095.1"/>
    <property type="molecule type" value="Genomic_DNA"/>
</dbReference>
<comment type="caution">
    <text evidence="1">The sequence shown here is derived from an EMBL/GenBank/DDBJ whole genome shotgun (WGS) entry which is preliminary data.</text>
</comment>
<organism evidence="1 2">
    <name type="scientific">Ficus carica</name>
    <name type="common">Common fig</name>
    <dbReference type="NCBI Taxonomy" id="3494"/>
    <lineage>
        <taxon>Eukaryota</taxon>
        <taxon>Viridiplantae</taxon>
        <taxon>Streptophyta</taxon>
        <taxon>Embryophyta</taxon>
        <taxon>Tracheophyta</taxon>
        <taxon>Spermatophyta</taxon>
        <taxon>Magnoliopsida</taxon>
        <taxon>eudicotyledons</taxon>
        <taxon>Gunneridae</taxon>
        <taxon>Pentapetalae</taxon>
        <taxon>rosids</taxon>
        <taxon>fabids</taxon>
        <taxon>Rosales</taxon>
        <taxon>Moraceae</taxon>
        <taxon>Ficeae</taxon>
        <taxon>Ficus</taxon>
    </lineage>
</organism>
<keyword evidence="2" id="KW-1185">Reference proteome</keyword>
<proteinExistence type="predicted"/>
<name>A0AA87ZT42_FICCA</name>
<dbReference type="AlphaFoldDB" id="A0AA87ZT42"/>
<gene>
    <name evidence="1" type="ORF">TIFTF001_008331</name>
</gene>
<reference evidence="1" key="1">
    <citation type="submission" date="2023-07" db="EMBL/GenBank/DDBJ databases">
        <title>draft genome sequence of fig (Ficus carica).</title>
        <authorList>
            <person name="Takahashi T."/>
            <person name="Nishimura K."/>
        </authorList>
    </citation>
    <scope>NUCLEOTIDE SEQUENCE</scope>
</reference>
<dbReference type="Proteomes" id="UP001187192">
    <property type="component" value="Unassembled WGS sequence"/>
</dbReference>
<sequence length="56" mass="6298">MAQAPYYKSLDKYGDCPYVRASLLAGKHHKGGMIDDITVVVGKIVRLYVLQYLHTT</sequence>
<evidence type="ECO:0000313" key="1">
    <source>
        <dbReference type="EMBL" id="GMN39095.1"/>
    </source>
</evidence>